<comment type="caution">
    <text evidence="3">The sequence shown here is derived from an EMBL/GenBank/DDBJ whole genome shotgun (WGS) entry which is preliminary data.</text>
</comment>
<evidence type="ECO:0000313" key="3">
    <source>
        <dbReference type="EMBL" id="KAG6438088.1"/>
    </source>
</evidence>
<keyword evidence="4" id="KW-1185">Reference proteome</keyword>
<proteinExistence type="predicted"/>
<dbReference type="SMART" id="SM00751">
    <property type="entry name" value="BSD"/>
    <property type="match status" value="1"/>
</dbReference>
<dbReference type="Pfam" id="PF03909">
    <property type="entry name" value="BSD"/>
    <property type="match status" value="1"/>
</dbReference>
<reference evidence="3" key="1">
    <citation type="submission" date="2018-01" db="EMBL/GenBank/DDBJ databases">
        <authorList>
            <person name="Mao J.F."/>
        </authorList>
    </citation>
    <scope>NUCLEOTIDE SEQUENCE</scope>
    <source>
        <strain evidence="3">Huo1</strain>
        <tissue evidence="3">Leaf</tissue>
    </source>
</reference>
<dbReference type="PANTHER" id="PTHR31923:SF27">
    <property type="entry name" value="BSD DOMAIN-CONTAINING PROTEIN"/>
    <property type="match status" value="1"/>
</dbReference>
<evidence type="ECO:0000256" key="1">
    <source>
        <dbReference type="SAM" id="MobiDB-lite"/>
    </source>
</evidence>
<sequence length="460" mass="51827">MSWLARSIADSLRLDDGEEDATAAVEDVNEPVADSVPRPTENDAVLREDQPRHSTFSIEDRPLDSDGDASDNHGVDEDFDADCDRRGVKEDLSEFRESLTRQFWGVATFLAPPPPPPPPLPPPPFVNRSSVRSKSDPAGTVNADDEEEQEEELSEYDDRGSGKLGESAEFSPSKDDDAFHFEDAVGITEEVLAFARNIAHHPETWLDFPIEEEEFDDFDVSEAQYKHLLAIEHLAPRLAALRFELCPVHMGVGYFWMVYFVLLHSRLNKHDGNLLSSPQLAQARAMWIHELQKQTKGDSYWSGISSFQSKGNTDSPRENIVCTYDDVQYENETDWRSVSESSTHQMTTEHEIEKHVLDEIQFVDKSVIKEDPPAILLDKEIVVGSSVEIPVPVVVVVVNDDDDDYDWLKDDSDLIGYTGTSLSLNEDDISFSDLEDDLDSTVPYKYKTTTAERNRTTKTP</sequence>
<dbReference type="InterPro" id="IPR005607">
    <property type="entry name" value="BSD_dom"/>
</dbReference>
<dbReference type="PROSITE" id="PS50858">
    <property type="entry name" value="BSD"/>
    <property type="match status" value="1"/>
</dbReference>
<protein>
    <recommendedName>
        <fullName evidence="2">BSD domain-containing protein</fullName>
    </recommendedName>
</protein>
<feature type="compositionally biased region" description="Basic and acidic residues" evidence="1">
    <location>
        <begin position="40"/>
        <end position="81"/>
    </location>
</feature>
<organism evidence="3">
    <name type="scientific">Salvia splendens</name>
    <name type="common">Scarlet sage</name>
    <dbReference type="NCBI Taxonomy" id="180675"/>
    <lineage>
        <taxon>Eukaryota</taxon>
        <taxon>Viridiplantae</taxon>
        <taxon>Streptophyta</taxon>
        <taxon>Embryophyta</taxon>
        <taxon>Tracheophyta</taxon>
        <taxon>Spermatophyta</taxon>
        <taxon>Magnoliopsida</taxon>
        <taxon>eudicotyledons</taxon>
        <taxon>Gunneridae</taxon>
        <taxon>Pentapetalae</taxon>
        <taxon>asterids</taxon>
        <taxon>lamiids</taxon>
        <taxon>Lamiales</taxon>
        <taxon>Lamiaceae</taxon>
        <taxon>Nepetoideae</taxon>
        <taxon>Mentheae</taxon>
        <taxon>Salviinae</taxon>
        <taxon>Salvia</taxon>
        <taxon>Salvia subgen. Calosphace</taxon>
        <taxon>core Calosphace</taxon>
    </lineage>
</organism>
<feature type="region of interest" description="Disordered" evidence="1">
    <location>
        <begin position="15"/>
        <end position="81"/>
    </location>
</feature>
<feature type="compositionally biased region" description="Acidic residues" evidence="1">
    <location>
        <begin position="143"/>
        <end position="155"/>
    </location>
</feature>
<dbReference type="OrthoDB" id="2021158at2759"/>
<name>A0A8X9ADR2_SALSN</name>
<dbReference type="PANTHER" id="PTHR31923">
    <property type="entry name" value="BSD DOMAIN-CONTAINING PROTEIN"/>
    <property type="match status" value="1"/>
</dbReference>
<dbReference type="AlphaFoldDB" id="A0A8X9ADR2"/>
<feature type="region of interest" description="Disordered" evidence="1">
    <location>
        <begin position="110"/>
        <end position="176"/>
    </location>
</feature>
<feature type="domain" description="BSD" evidence="2">
    <location>
        <begin position="215"/>
        <end position="267"/>
    </location>
</feature>
<evidence type="ECO:0000313" key="4">
    <source>
        <dbReference type="Proteomes" id="UP000298416"/>
    </source>
</evidence>
<dbReference type="EMBL" id="PNBA02000001">
    <property type="protein sequence ID" value="KAG6438088.1"/>
    <property type="molecule type" value="Genomic_DNA"/>
</dbReference>
<gene>
    <name evidence="3" type="ORF">SASPL_103024</name>
</gene>
<evidence type="ECO:0000259" key="2">
    <source>
        <dbReference type="PROSITE" id="PS50858"/>
    </source>
</evidence>
<feature type="compositionally biased region" description="Pro residues" evidence="1">
    <location>
        <begin position="111"/>
        <end position="125"/>
    </location>
</feature>
<dbReference type="Proteomes" id="UP000298416">
    <property type="component" value="Unassembled WGS sequence"/>
</dbReference>
<reference evidence="3" key="2">
    <citation type="submission" date="2020-08" db="EMBL/GenBank/DDBJ databases">
        <title>Plant Genome Project.</title>
        <authorList>
            <person name="Zhang R.-G."/>
        </authorList>
    </citation>
    <scope>NUCLEOTIDE SEQUENCE</scope>
    <source>
        <strain evidence="3">Huo1</strain>
        <tissue evidence="3">Leaf</tissue>
    </source>
</reference>
<accession>A0A8X9ADR2</accession>